<evidence type="ECO:0000313" key="3">
    <source>
        <dbReference type="Proteomes" id="UP001165041"/>
    </source>
</evidence>
<organism evidence="2 3">
    <name type="scientific">Kitasatospora phosalacinea</name>
    <dbReference type="NCBI Taxonomy" id="2065"/>
    <lineage>
        <taxon>Bacteria</taxon>
        <taxon>Bacillati</taxon>
        <taxon>Actinomycetota</taxon>
        <taxon>Actinomycetes</taxon>
        <taxon>Kitasatosporales</taxon>
        <taxon>Streptomycetaceae</taxon>
        <taxon>Kitasatospora</taxon>
    </lineage>
</organism>
<protein>
    <submittedName>
        <fullName evidence="2">N-acetyltransferase</fullName>
    </submittedName>
</protein>
<dbReference type="SUPFAM" id="SSF55729">
    <property type="entry name" value="Acyl-CoA N-acyltransferases (Nat)"/>
    <property type="match status" value="1"/>
</dbReference>
<dbReference type="Proteomes" id="UP001165041">
    <property type="component" value="Unassembled WGS sequence"/>
</dbReference>
<gene>
    <name evidence="2" type="ORF">Kpho02_18570</name>
</gene>
<feature type="domain" description="N-acetyltransferase" evidence="1">
    <location>
        <begin position="10"/>
        <end position="171"/>
    </location>
</feature>
<dbReference type="InterPro" id="IPR051908">
    <property type="entry name" value="Ribosomal_N-acetyltransferase"/>
</dbReference>
<dbReference type="GO" id="GO:0005737">
    <property type="term" value="C:cytoplasm"/>
    <property type="evidence" value="ECO:0007669"/>
    <property type="project" value="TreeGrafter"/>
</dbReference>
<proteinExistence type="predicted"/>
<evidence type="ECO:0000313" key="2">
    <source>
        <dbReference type="EMBL" id="GLW69558.1"/>
    </source>
</evidence>
<dbReference type="AlphaFoldDB" id="A0A9W6V0T0"/>
<dbReference type="PANTHER" id="PTHR43441:SF10">
    <property type="entry name" value="ACETYLTRANSFERASE"/>
    <property type="match status" value="1"/>
</dbReference>
<dbReference type="GO" id="GO:1990189">
    <property type="term" value="F:protein N-terminal-serine acetyltransferase activity"/>
    <property type="evidence" value="ECO:0007669"/>
    <property type="project" value="TreeGrafter"/>
</dbReference>
<dbReference type="RefSeq" id="WP_285735436.1">
    <property type="nucleotide sequence ID" value="NZ_BSSA01000004.1"/>
</dbReference>
<dbReference type="Gene3D" id="3.40.630.30">
    <property type="match status" value="1"/>
</dbReference>
<dbReference type="InterPro" id="IPR000182">
    <property type="entry name" value="GNAT_dom"/>
</dbReference>
<comment type="caution">
    <text evidence="2">The sequence shown here is derived from an EMBL/GenBank/DDBJ whole genome shotgun (WGS) entry which is preliminary data.</text>
</comment>
<dbReference type="Pfam" id="PF13302">
    <property type="entry name" value="Acetyltransf_3"/>
    <property type="match status" value="1"/>
</dbReference>
<sequence length="205" mass="22140">MYAVALAEDAELRPLEPWQAGEFLEHMDRARAGIDPWIPWATRSTDPESARATLQKFADKQAADTGRIYGIWLRGTLVGGVMFVQFDAAGGVCEIGVWTEPAAQGRGLVSAAVRRLLDYALVERGLYRAEWWNSTVNLRSRAVARRLGMTLDGTLRAHTEHLGVRLDLEVWSMLAPEWRAAREAGAAAAGAPAAGAAEDGAPAGS</sequence>
<dbReference type="EMBL" id="BSSA01000004">
    <property type="protein sequence ID" value="GLW69558.1"/>
    <property type="molecule type" value="Genomic_DNA"/>
</dbReference>
<evidence type="ECO:0000259" key="1">
    <source>
        <dbReference type="PROSITE" id="PS51186"/>
    </source>
</evidence>
<accession>A0A9W6V0T0</accession>
<dbReference type="PROSITE" id="PS51186">
    <property type="entry name" value="GNAT"/>
    <property type="match status" value="1"/>
</dbReference>
<dbReference type="PANTHER" id="PTHR43441">
    <property type="entry name" value="RIBOSOMAL-PROTEIN-SERINE ACETYLTRANSFERASE"/>
    <property type="match status" value="1"/>
</dbReference>
<dbReference type="InterPro" id="IPR016181">
    <property type="entry name" value="Acyl_CoA_acyltransferase"/>
</dbReference>
<dbReference type="CDD" id="cd04301">
    <property type="entry name" value="NAT_SF"/>
    <property type="match status" value="1"/>
</dbReference>
<dbReference type="GO" id="GO:0008999">
    <property type="term" value="F:protein-N-terminal-alanine acetyltransferase activity"/>
    <property type="evidence" value="ECO:0007669"/>
    <property type="project" value="TreeGrafter"/>
</dbReference>
<reference evidence="2" key="1">
    <citation type="submission" date="2023-02" db="EMBL/GenBank/DDBJ databases">
        <title>Kitasatospora phosalacinea NBRC 14627.</title>
        <authorList>
            <person name="Ichikawa N."/>
            <person name="Sato H."/>
            <person name="Tonouchi N."/>
        </authorList>
    </citation>
    <scope>NUCLEOTIDE SEQUENCE</scope>
    <source>
        <strain evidence="2">NBRC 14627</strain>
    </source>
</reference>
<name>A0A9W6V0T0_9ACTN</name>